<proteinExistence type="predicted"/>
<feature type="region of interest" description="Disordered" evidence="1">
    <location>
        <begin position="106"/>
        <end position="133"/>
    </location>
</feature>
<sequence length="133" mass="14830">MCSLGHRDKPAPRHYADWVEPGHQWTQELGPNSWGAIQEDVLDAGLPVHAAKGGDISTCPYYAAKMRSLLLPSRVVIGPVVYYMNLLTDKSERNPLMAATGQHRAQIHRSTRQNGRCAPVEPPLHTRSMQVHE</sequence>
<evidence type="ECO:0000256" key="1">
    <source>
        <dbReference type="SAM" id="MobiDB-lite"/>
    </source>
</evidence>
<evidence type="ECO:0000313" key="3">
    <source>
        <dbReference type="Proteomes" id="UP001153269"/>
    </source>
</evidence>
<gene>
    <name evidence="2" type="ORF">PLEPLA_LOCUS26450</name>
</gene>
<keyword evidence="3" id="KW-1185">Reference proteome</keyword>
<dbReference type="Proteomes" id="UP001153269">
    <property type="component" value="Unassembled WGS sequence"/>
</dbReference>
<dbReference type="EMBL" id="CADEAL010002179">
    <property type="protein sequence ID" value="CAB1438545.1"/>
    <property type="molecule type" value="Genomic_DNA"/>
</dbReference>
<reference evidence="2" key="1">
    <citation type="submission" date="2020-03" db="EMBL/GenBank/DDBJ databases">
        <authorList>
            <person name="Weist P."/>
        </authorList>
    </citation>
    <scope>NUCLEOTIDE SEQUENCE</scope>
</reference>
<organism evidence="2 3">
    <name type="scientific">Pleuronectes platessa</name>
    <name type="common">European plaice</name>
    <dbReference type="NCBI Taxonomy" id="8262"/>
    <lineage>
        <taxon>Eukaryota</taxon>
        <taxon>Metazoa</taxon>
        <taxon>Chordata</taxon>
        <taxon>Craniata</taxon>
        <taxon>Vertebrata</taxon>
        <taxon>Euteleostomi</taxon>
        <taxon>Actinopterygii</taxon>
        <taxon>Neopterygii</taxon>
        <taxon>Teleostei</taxon>
        <taxon>Neoteleostei</taxon>
        <taxon>Acanthomorphata</taxon>
        <taxon>Carangaria</taxon>
        <taxon>Pleuronectiformes</taxon>
        <taxon>Pleuronectoidei</taxon>
        <taxon>Pleuronectidae</taxon>
        <taxon>Pleuronectes</taxon>
    </lineage>
</organism>
<name>A0A9N7YUW8_PLEPL</name>
<evidence type="ECO:0000313" key="2">
    <source>
        <dbReference type="EMBL" id="CAB1438545.1"/>
    </source>
</evidence>
<comment type="caution">
    <text evidence="2">The sequence shown here is derived from an EMBL/GenBank/DDBJ whole genome shotgun (WGS) entry which is preliminary data.</text>
</comment>
<dbReference type="AlphaFoldDB" id="A0A9N7YUW8"/>
<accession>A0A9N7YUW8</accession>
<protein>
    <submittedName>
        <fullName evidence="2">Uncharacterized protein</fullName>
    </submittedName>
</protein>